<reference evidence="4" key="1">
    <citation type="submission" date="2015-07" db="EMBL/GenBank/DDBJ databases">
        <title>Adaptation to a free-living lifestyle via gene acquisitions in the diplomonad Trepomonas sp. PC1.</title>
        <authorList>
            <person name="Xu F."/>
            <person name="Jerlstrom-Hultqvist J."/>
            <person name="Kolisko M."/>
            <person name="Simpson A.G.B."/>
            <person name="Roger A.J."/>
            <person name="Svard S.G."/>
            <person name="Andersson J.O."/>
        </authorList>
    </citation>
    <scope>NUCLEOTIDE SEQUENCE</scope>
    <source>
        <strain evidence="4">PC1</strain>
    </source>
</reference>
<protein>
    <submittedName>
        <fullName evidence="4">Nitroreductase</fullName>
    </submittedName>
</protein>
<dbReference type="EMBL" id="GDID01003625">
    <property type="protein sequence ID" value="JAP92981.1"/>
    <property type="molecule type" value="Transcribed_RNA"/>
</dbReference>
<feature type="domain" description="4Fe-4S ferredoxin-type" evidence="3">
    <location>
        <begin position="3"/>
        <end position="32"/>
    </location>
</feature>
<evidence type="ECO:0000256" key="2">
    <source>
        <dbReference type="ARBA" id="ARBA00023002"/>
    </source>
</evidence>
<dbReference type="Gene3D" id="3.30.70.20">
    <property type="match status" value="1"/>
</dbReference>
<dbReference type="GO" id="GO:0016491">
    <property type="term" value="F:oxidoreductase activity"/>
    <property type="evidence" value="ECO:0007669"/>
    <property type="project" value="UniProtKB-KW"/>
</dbReference>
<dbReference type="SUPFAM" id="SSF55469">
    <property type="entry name" value="FMN-dependent nitroreductase-like"/>
    <property type="match status" value="1"/>
</dbReference>
<keyword evidence="2" id="KW-0560">Oxidoreductase</keyword>
<dbReference type="SUPFAM" id="SSF54862">
    <property type="entry name" value="4Fe-4S ferredoxins"/>
    <property type="match status" value="1"/>
</dbReference>
<dbReference type="AlphaFoldDB" id="A0A146KBY1"/>
<dbReference type="Pfam" id="PF12838">
    <property type="entry name" value="Fer4_7"/>
    <property type="match status" value="1"/>
</dbReference>
<evidence type="ECO:0000313" key="4">
    <source>
        <dbReference type="EMBL" id="JAP92981.1"/>
    </source>
</evidence>
<organism evidence="4">
    <name type="scientific">Trepomonas sp. PC1</name>
    <dbReference type="NCBI Taxonomy" id="1076344"/>
    <lineage>
        <taxon>Eukaryota</taxon>
        <taxon>Metamonada</taxon>
        <taxon>Diplomonadida</taxon>
        <taxon>Hexamitidae</taxon>
        <taxon>Hexamitinae</taxon>
        <taxon>Trepomonas</taxon>
    </lineage>
</organism>
<accession>A0A146KBY1</accession>
<dbReference type="PANTHER" id="PTHR43673:SF10">
    <property type="entry name" value="NADH DEHYDROGENASE_NAD(P)H NITROREDUCTASE XCC3605-RELATED"/>
    <property type="match status" value="1"/>
</dbReference>
<proteinExistence type="inferred from homology"/>
<feature type="domain" description="4Fe-4S ferredoxin-type" evidence="3">
    <location>
        <begin position="33"/>
        <end position="61"/>
    </location>
</feature>
<dbReference type="PROSITE" id="PS00198">
    <property type="entry name" value="4FE4S_FER_1"/>
    <property type="match status" value="1"/>
</dbReference>
<dbReference type="PROSITE" id="PS51379">
    <property type="entry name" value="4FE4S_FER_2"/>
    <property type="match status" value="2"/>
</dbReference>
<sequence>VDQFRSVVTDSCIGCGSCVSACAFGALKMEEKKVIYNSKACMACGHCFAICPKGAIVFKEFTAEQADALKTEAQLQNAIQQRRSIRSFKSELISQEDLKKLINVAKFCPSAKNTRTTQFLVISREIMDQIQFDIASSVNAKLAEIQKVQDIVFRGAKQMIIAIQPSENSEMFRQDATIALTTIELAAVSEGFGTFWGGFVHGACMKNKDIAKKMGVKEGFDVVGCLAIGVPNIKYQRPVLREDMEVEFM</sequence>
<dbReference type="Pfam" id="PF00881">
    <property type="entry name" value="Nitroreductase"/>
    <property type="match status" value="1"/>
</dbReference>
<dbReference type="InterPro" id="IPR017900">
    <property type="entry name" value="4Fe4S_Fe_S_CS"/>
</dbReference>
<dbReference type="PANTHER" id="PTHR43673">
    <property type="entry name" value="NAD(P)H NITROREDUCTASE YDGI-RELATED"/>
    <property type="match status" value="1"/>
</dbReference>
<dbReference type="InterPro" id="IPR017896">
    <property type="entry name" value="4Fe4S_Fe-S-bd"/>
</dbReference>
<gene>
    <name evidence="4" type="ORF">TPC1_14902</name>
</gene>
<evidence type="ECO:0000259" key="3">
    <source>
        <dbReference type="PROSITE" id="PS51379"/>
    </source>
</evidence>
<evidence type="ECO:0000256" key="1">
    <source>
        <dbReference type="ARBA" id="ARBA00007118"/>
    </source>
</evidence>
<name>A0A146KBY1_9EUKA</name>
<dbReference type="InterPro" id="IPR029479">
    <property type="entry name" value="Nitroreductase"/>
</dbReference>
<dbReference type="InterPro" id="IPR000415">
    <property type="entry name" value="Nitroreductase-like"/>
</dbReference>
<comment type="similarity">
    <text evidence="1">Belongs to the nitroreductase family.</text>
</comment>
<feature type="non-terminal residue" evidence="4">
    <location>
        <position position="1"/>
    </location>
</feature>
<dbReference type="Gene3D" id="3.40.109.10">
    <property type="entry name" value="NADH Oxidase"/>
    <property type="match status" value="1"/>
</dbReference>